<dbReference type="CDD" id="cd22269">
    <property type="entry name" value="DPBB_EG45-like"/>
    <property type="match status" value="1"/>
</dbReference>
<dbReference type="InterPro" id="IPR007112">
    <property type="entry name" value="Expansin/allergen_DPBB_dom"/>
</dbReference>
<name>A0ABQ8I7Y2_9ROSI</name>
<comment type="caution">
    <text evidence="3">The sequence shown here is derived from an EMBL/GenBank/DDBJ whole genome shotgun (WGS) entry which is preliminary data.</text>
</comment>
<dbReference type="PANTHER" id="PTHR47295:SF14">
    <property type="entry name" value="OS06G0688300 PROTEIN"/>
    <property type="match status" value="1"/>
</dbReference>
<accession>A0ABQ8I7Y2</accession>
<dbReference type="InterPro" id="IPR036908">
    <property type="entry name" value="RlpA-like_sf"/>
</dbReference>
<dbReference type="Proteomes" id="UP000827721">
    <property type="component" value="Unassembled WGS sequence"/>
</dbReference>
<feature type="domain" description="Expansin-like EG45" evidence="2">
    <location>
        <begin position="30"/>
        <end position="132"/>
    </location>
</feature>
<dbReference type="Gene3D" id="2.40.40.10">
    <property type="entry name" value="RlpA-like domain"/>
    <property type="match status" value="1"/>
</dbReference>
<sequence>MAFQLNNSSITLFVLLILSLYSSASAQEVAGTATYTVPPYTPSVCYGNQDYGEMVALASPEIYNGGAGCGQYYIVGCVGGMDACRGDWTVVVMVTGVCKSEPCQSLALSYKAFNDIAEPQTGYINISYKLYE</sequence>
<dbReference type="InterPro" id="IPR044206">
    <property type="entry name" value="EGC1/2"/>
</dbReference>
<dbReference type="PROSITE" id="PS50842">
    <property type="entry name" value="EXPANSIN_EG45"/>
    <property type="match status" value="1"/>
</dbReference>
<dbReference type="InterPro" id="IPR009009">
    <property type="entry name" value="RlpA-like_DPBB"/>
</dbReference>
<dbReference type="SUPFAM" id="SSF50685">
    <property type="entry name" value="Barwin-like endoglucanases"/>
    <property type="match status" value="1"/>
</dbReference>
<evidence type="ECO:0000313" key="3">
    <source>
        <dbReference type="EMBL" id="KAH7572722.1"/>
    </source>
</evidence>
<gene>
    <name evidence="3" type="ORF">JRO89_XS03G0003000</name>
</gene>
<organism evidence="3 4">
    <name type="scientific">Xanthoceras sorbifolium</name>
    <dbReference type="NCBI Taxonomy" id="99658"/>
    <lineage>
        <taxon>Eukaryota</taxon>
        <taxon>Viridiplantae</taxon>
        <taxon>Streptophyta</taxon>
        <taxon>Embryophyta</taxon>
        <taxon>Tracheophyta</taxon>
        <taxon>Spermatophyta</taxon>
        <taxon>Magnoliopsida</taxon>
        <taxon>eudicotyledons</taxon>
        <taxon>Gunneridae</taxon>
        <taxon>Pentapetalae</taxon>
        <taxon>rosids</taxon>
        <taxon>malvids</taxon>
        <taxon>Sapindales</taxon>
        <taxon>Sapindaceae</taxon>
        <taxon>Xanthoceroideae</taxon>
        <taxon>Xanthoceras</taxon>
    </lineage>
</organism>
<keyword evidence="1" id="KW-0732">Signal</keyword>
<evidence type="ECO:0000313" key="4">
    <source>
        <dbReference type="Proteomes" id="UP000827721"/>
    </source>
</evidence>
<evidence type="ECO:0000256" key="1">
    <source>
        <dbReference type="SAM" id="SignalP"/>
    </source>
</evidence>
<proteinExistence type="predicted"/>
<protein>
    <recommendedName>
        <fullName evidence="2">Expansin-like EG45 domain-containing protein</fullName>
    </recommendedName>
</protein>
<dbReference type="Pfam" id="PF03330">
    <property type="entry name" value="DPBB_1"/>
    <property type="match status" value="1"/>
</dbReference>
<keyword evidence="4" id="KW-1185">Reference proteome</keyword>
<evidence type="ECO:0000259" key="2">
    <source>
        <dbReference type="PROSITE" id="PS50842"/>
    </source>
</evidence>
<feature type="signal peptide" evidence="1">
    <location>
        <begin position="1"/>
        <end position="26"/>
    </location>
</feature>
<dbReference type="EMBL" id="JAFEMO010000003">
    <property type="protein sequence ID" value="KAH7572722.1"/>
    <property type="molecule type" value="Genomic_DNA"/>
</dbReference>
<dbReference type="SMART" id="SM00837">
    <property type="entry name" value="DPBB_1"/>
    <property type="match status" value="1"/>
</dbReference>
<feature type="chain" id="PRO_5046737151" description="Expansin-like EG45 domain-containing protein" evidence="1">
    <location>
        <begin position="27"/>
        <end position="132"/>
    </location>
</feature>
<dbReference type="PANTHER" id="PTHR47295">
    <property type="entry name" value="EG45-LIKE DOMAIN CONTAINING PROTEIN 1-RELATED"/>
    <property type="match status" value="1"/>
</dbReference>
<reference evidence="3 4" key="1">
    <citation type="submission" date="2021-02" db="EMBL/GenBank/DDBJ databases">
        <title>Plant Genome Project.</title>
        <authorList>
            <person name="Zhang R.-G."/>
        </authorList>
    </citation>
    <scope>NUCLEOTIDE SEQUENCE [LARGE SCALE GENOMIC DNA]</scope>
    <source>
        <tissue evidence="3">Leaves</tissue>
    </source>
</reference>